<proteinExistence type="predicted"/>
<name>A0A397FXJ8_APHAT</name>
<feature type="non-terminal residue" evidence="1">
    <location>
        <position position="1"/>
    </location>
</feature>
<gene>
    <name evidence="1" type="ORF">DYB31_001269</name>
</gene>
<dbReference type="Proteomes" id="UP000266196">
    <property type="component" value="Unassembled WGS sequence"/>
</dbReference>
<reference evidence="1 2" key="1">
    <citation type="submission" date="2018-08" db="EMBL/GenBank/DDBJ databases">
        <title>Aphanomyces genome sequencing and annotation.</title>
        <authorList>
            <person name="Minardi D."/>
            <person name="Oidtmann B."/>
            <person name="Van Der Giezen M."/>
            <person name="Studholme D.J."/>
        </authorList>
    </citation>
    <scope>NUCLEOTIDE SEQUENCE [LARGE SCALE GENOMIC DNA]</scope>
    <source>
        <strain evidence="1 2">197901</strain>
    </source>
</reference>
<sequence length="105" mass="11656">QCKAITTPYKCTPALHAMNALVCERGDLSGKNLETCRCLVIEGGRITHTWVDDHYPTSKQARRSGTCCCKRFATPPRHAWLVPLDSPPMTAYTPRLWVSLPPSSS</sequence>
<accession>A0A397FXJ8</accession>
<protein>
    <submittedName>
        <fullName evidence="1">Uncharacterized protein</fullName>
    </submittedName>
</protein>
<evidence type="ECO:0000313" key="2">
    <source>
        <dbReference type="Proteomes" id="UP000266196"/>
    </source>
</evidence>
<evidence type="ECO:0000313" key="1">
    <source>
        <dbReference type="EMBL" id="RHZ39777.1"/>
    </source>
</evidence>
<dbReference type="EMBL" id="QUTE01003440">
    <property type="protein sequence ID" value="RHZ39777.1"/>
    <property type="molecule type" value="Genomic_DNA"/>
</dbReference>
<comment type="caution">
    <text evidence="1">The sequence shown here is derived from an EMBL/GenBank/DDBJ whole genome shotgun (WGS) entry which is preliminary data.</text>
</comment>
<organism evidence="1 2">
    <name type="scientific">Aphanomyces astaci</name>
    <name type="common">Crayfish plague agent</name>
    <dbReference type="NCBI Taxonomy" id="112090"/>
    <lineage>
        <taxon>Eukaryota</taxon>
        <taxon>Sar</taxon>
        <taxon>Stramenopiles</taxon>
        <taxon>Oomycota</taxon>
        <taxon>Saprolegniomycetes</taxon>
        <taxon>Saprolegniales</taxon>
        <taxon>Verrucalvaceae</taxon>
        <taxon>Aphanomyces</taxon>
    </lineage>
</organism>
<dbReference type="AlphaFoldDB" id="A0A397FXJ8"/>